<dbReference type="Pfam" id="PF13356">
    <property type="entry name" value="Arm-DNA-bind_3"/>
    <property type="match status" value="1"/>
</dbReference>
<dbReference type="EMBL" id="LS398550">
    <property type="protein sequence ID" value="SPR06052.1"/>
    <property type="molecule type" value="Genomic_DNA"/>
</dbReference>
<comment type="similarity">
    <text evidence="1">Belongs to the 'phage' integrase family.</text>
</comment>
<dbReference type="SUPFAM" id="SSF56349">
    <property type="entry name" value="DNA breaking-rejoining enzymes"/>
    <property type="match status" value="1"/>
</dbReference>
<keyword evidence="3" id="KW-0238">DNA-binding</keyword>
<evidence type="ECO:0000256" key="3">
    <source>
        <dbReference type="ARBA" id="ARBA00023125"/>
    </source>
</evidence>
<dbReference type="Gene3D" id="1.10.150.130">
    <property type="match status" value="1"/>
</dbReference>
<dbReference type="InterPro" id="IPR010998">
    <property type="entry name" value="Integrase_recombinase_N"/>
</dbReference>
<dbReference type="InterPro" id="IPR025166">
    <property type="entry name" value="Integrase_DNA_bind_dom"/>
</dbReference>
<dbReference type="PANTHER" id="PTHR30629:SF2">
    <property type="entry name" value="PROPHAGE INTEGRASE INTS-RELATED"/>
    <property type="match status" value="1"/>
</dbReference>
<accession>A0A2U3QYP7</accession>
<dbReference type="PANTHER" id="PTHR30629">
    <property type="entry name" value="PROPHAGE INTEGRASE"/>
    <property type="match status" value="1"/>
</dbReference>
<dbReference type="GO" id="GO:0015074">
    <property type="term" value="P:DNA integration"/>
    <property type="evidence" value="ECO:0007669"/>
    <property type="project" value="UniProtKB-KW"/>
</dbReference>
<dbReference type="GO" id="GO:0003677">
    <property type="term" value="F:DNA binding"/>
    <property type="evidence" value="ECO:0007669"/>
    <property type="project" value="UniProtKB-KW"/>
</dbReference>
<proteinExistence type="inferred from homology"/>
<evidence type="ECO:0000256" key="2">
    <source>
        <dbReference type="ARBA" id="ARBA00022908"/>
    </source>
</evidence>
<dbReference type="InterPro" id="IPR011010">
    <property type="entry name" value="DNA_brk_join_enz"/>
</dbReference>
<dbReference type="AlphaFoldDB" id="A0A2U3QYP7"/>
<sequence>MPVILFNFTQSALNRIKVPTKEENIIQFRDTKERNLLLIISYTGFRRFYLVINIGGRYYKIKIGTSPDLTVKEARKKVMKLKKDIANGINPMDERRKINKERREKREKRLGLQTELTFGQVHEKYAEYSRIYHPKSWKRNYSTVKSYTAPFYHTKISEVTVEDIQKPFDEKTAKKKYVTANDILMKLSSITESQKRAERAGKILTFISLLTAACKSNVSGMRCERDKI</sequence>
<keyword evidence="2" id="KW-0229">DNA integration</keyword>
<evidence type="ECO:0000313" key="6">
    <source>
        <dbReference type="Proteomes" id="UP000244992"/>
    </source>
</evidence>
<organism evidence="5 6">
    <name type="scientific">Orientia tsutsugamushi</name>
    <name type="common">Rickettsia tsutsugamushi</name>
    <dbReference type="NCBI Taxonomy" id="784"/>
    <lineage>
        <taxon>Bacteria</taxon>
        <taxon>Pseudomonadati</taxon>
        <taxon>Pseudomonadota</taxon>
        <taxon>Alphaproteobacteria</taxon>
        <taxon>Rickettsiales</taxon>
        <taxon>Rickettsiaceae</taxon>
        <taxon>Rickettsieae</taxon>
        <taxon>Orientia</taxon>
    </lineage>
</organism>
<evidence type="ECO:0000313" key="5">
    <source>
        <dbReference type="EMBL" id="SPR06052.1"/>
    </source>
</evidence>
<name>A0A2U3QYP7_ORITS</name>
<protein>
    <submittedName>
        <fullName evidence="5">Integrase</fullName>
    </submittedName>
</protein>
<reference evidence="6" key="1">
    <citation type="submission" date="2018-03" db="EMBL/GenBank/DDBJ databases">
        <authorList>
            <person name="Batty M. E."/>
            <person name="Batty M E."/>
        </authorList>
    </citation>
    <scope>NUCLEOTIDE SEQUENCE [LARGE SCALE GENOMIC DNA]</scope>
</reference>
<dbReference type="RefSeq" id="WP_109455755.1">
    <property type="nucleotide sequence ID" value="NZ_LS398550.1"/>
</dbReference>
<evidence type="ECO:0000256" key="1">
    <source>
        <dbReference type="ARBA" id="ARBA00008857"/>
    </source>
</evidence>
<feature type="domain" description="Integrase DNA-binding" evidence="4">
    <location>
        <begin position="9"/>
        <end position="97"/>
    </location>
</feature>
<dbReference type="InterPro" id="IPR038488">
    <property type="entry name" value="Integrase_DNA-bd_sf"/>
</dbReference>
<dbReference type="InterPro" id="IPR050808">
    <property type="entry name" value="Phage_Integrase"/>
</dbReference>
<dbReference type="Gene3D" id="3.30.160.390">
    <property type="entry name" value="Integrase, DNA-binding domain"/>
    <property type="match status" value="1"/>
</dbReference>
<dbReference type="Proteomes" id="UP000244992">
    <property type="component" value="Chromosome I"/>
</dbReference>
<evidence type="ECO:0000259" key="4">
    <source>
        <dbReference type="Pfam" id="PF13356"/>
    </source>
</evidence>
<gene>
    <name evidence="5" type="ORF">KATO_00840</name>
</gene>